<dbReference type="EMBL" id="MEKH01000003">
    <property type="protein sequence ID" value="ODO09678.1"/>
    <property type="molecule type" value="Genomic_DNA"/>
</dbReference>
<accession>A0A1E3K923</accession>
<feature type="region of interest" description="Disordered" evidence="2">
    <location>
        <begin position="211"/>
        <end position="259"/>
    </location>
</feature>
<feature type="compositionally biased region" description="Polar residues" evidence="2">
    <location>
        <begin position="383"/>
        <end position="412"/>
    </location>
</feature>
<dbReference type="SUPFAM" id="SSF57701">
    <property type="entry name" value="Zn2/Cys6 DNA-binding domain"/>
    <property type="match status" value="1"/>
</dbReference>
<feature type="compositionally biased region" description="Polar residues" evidence="2">
    <location>
        <begin position="30"/>
        <end position="45"/>
    </location>
</feature>
<dbReference type="GO" id="GO:0000981">
    <property type="term" value="F:DNA-binding transcription factor activity, RNA polymerase II-specific"/>
    <property type="evidence" value="ECO:0007669"/>
    <property type="project" value="InterPro"/>
</dbReference>
<gene>
    <name evidence="4" type="ORF">I350_01892</name>
</gene>
<evidence type="ECO:0000313" key="5">
    <source>
        <dbReference type="Proteomes" id="UP000095149"/>
    </source>
</evidence>
<name>A0A1E3K923_9TREE</name>
<dbReference type="OrthoDB" id="4222821at2759"/>
<dbReference type="InterPro" id="IPR001138">
    <property type="entry name" value="Zn2Cys6_DnaBD"/>
</dbReference>
<feature type="domain" description="Zn(2)-C6 fungal-type" evidence="3">
    <location>
        <begin position="273"/>
        <end position="304"/>
    </location>
</feature>
<feature type="region of interest" description="Disordered" evidence="2">
    <location>
        <begin position="1"/>
        <end position="99"/>
    </location>
</feature>
<feature type="region of interest" description="Disordered" evidence="2">
    <location>
        <begin position="338"/>
        <end position="423"/>
    </location>
</feature>
<dbReference type="PROSITE" id="PS50048">
    <property type="entry name" value="ZN2_CY6_FUNGAL_2"/>
    <property type="match status" value="2"/>
</dbReference>
<keyword evidence="1" id="KW-0539">Nucleus</keyword>
<dbReference type="Proteomes" id="UP000095149">
    <property type="component" value="Unassembled WGS sequence"/>
</dbReference>
<feature type="compositionally biased region" description="Basic and acidic residues" evidence="2">
    <location>
        <begin position="88"/>
        <end position="99"/>
    </location>
</feature>
<dbReference type="SMART" id="SM00066">
    <property type="entry name" value="GAL4"/>
    <property type="match status" value="3"/>
</dbReference>
<feature type="region of interest" description="Disordered" evidence="2">
    <location>
        <begin position="498"/>
        <end position="523"/>
    </location>
</feature>
<sequence length="890" mass="96137">MSPSEEVIVHPPPDETIVRSHTPHTPYVPSASTPIVNTDSTTNPNVLGLHIYATPSPSSSPPSNSPQPQCENTSDRGKTKARSSAHTIKTDNPKAGSREDWALAVAKRARKHAEDPTHTDLSCERCREQGQTRCDRDDFNICTRCRVADAHCRYYAPVRKRGSNMTPTRKLLVQGRPSMSRLTTGTPSTRSLAPSSAMSSLTSIIAPATTTAKKMPSVEPRVQSATASASRPENRSPARITIVNKAKASDGKDSASKKHARDYTADCTQNSTSCERCIQRRTRCVCDDFNSCANCLKAQAECQYEITSEGKQWSKQASRELSAMERLSIDNNAIGAPPAPSFASSSTNMSSLTSITSTATPTTQEPFVEPTRTVDFTGDPTAGTPNSNDHQSSAPITKTNSTRASGGENTASPEKKGRKKHAPGYTRHFLSCERCRQQRRQCEHDGFNTCNRCLLARAECLYHVPTGKRGSQIALARERLAMGRLSMSDIIVGTPPTPAFASSSRMTSLTPTVPTTPTKNSSGVRLTIESTVKPTTVKPTTDRPAVESAVDSTVQSAVESAVNPPVEPDVEPTIEPSVEPYVEPYVEPSVGPDPDVKPTIKAEVESPVEPSPNPAVASAAAPFPGDVSAGFPPSFATPNIFAVFTMPSWFEPHTMLPPAFGAAGQVGDEWEYKKLKNMDGEMSHMFSYPPVKPPLKSTFEPPVHFLAGLEPSFCLNDISAPSTPASLEASQIPLPAFEVQGLYGSEKGYHYKILGFDMEEIFTTPLDASRHKAHVTPITLLVPPVKPTLRHSASEPALSTPPILFFNDNSLVPRTPPSLPVPRTIPLPEVEGDVVAESEHVGWDTQGMEMEMSDVDSTFPPTSSFNIFGFFTPAVDEVVDEVAEGVMKVE</sequence>
<dbReference type="PROSITE" id="PS00463">
    <property type="entry name" value="ZN2_CY6_FUNGAL_1"/>
    <property type="match status" value="1"/>
</dbReference>
<dbReference type="InterPro" id="IPR050797">
    <property type="entry name" value="Carb_Metab_Trans_Reg"/>
</dbReference>
<feature type="compositionally biased region" description="Basic and acidic residues" evidence="2">
    <location>
        <begin position="247"/>
        <end position="259"/>
    </location>
</feature>
<feature type="compositionally biased region" description="Low complexity" evidence="2">
    <location>
        <begin position="341"/>
        <end position="363"/>
    </location>
</feature>
<evidence type="ECO:0000259" key="3">
    <source>
        <dbReference type="PROSITE" id="PS50048"/>
    </source>
</evidence>
<evidence type="ECO:0000256" key="1">
    <source>
        <dbReference type="ARBA" id="ARBA00023242"/>
    </source>
</evidence>
<reference evidence="4 5" key="1">
    <citation type="submission" date="2016-06" db="EMBL/GenBank/DDBJ databases">
        <title>Evolution of pathogenesis and genome organization in the Tremellales.</title>
        <authorList>
            <person name="Cuomo C."/>
            <person name="Litvintseva A."/>
            <person name="Heitman J."/>
            <person name="Chen Y."/>
            <person name="Sun S."/>
            <person name="Springer D."/>
            <person name="Dromer F."/>
            <person name="Young S."/>
            <person name="Zeng Q."/>
            <person name="Chapman S."/>
            <person name="Gujja S."/>
            <person name="Saif S."/>
            <person name="Birren B."/>
        </authorList>
    </citation>
    <scope>NUCLEOTIDE SEQUENCE [LARGE SCALE GENOMIC DNA]</scope>
    <source>
        <strain evidence="4 5">CBS 6273</strain>
    </source>
</reference>
<feature type="region of interest" description="Disordered" evidence="2">
    <location>
        <begin position="178"/>
        <end position="198"/>
    </location>
</feature>
<evidence type="ECO:0000256" key="2">
    <source>
        <dbReference type="SAM" id="MobiDB-lite"/>
    </source>
</evidence>
<dbReference type="InterPro" id="IPR036864">
    <property type="entry name" value="Zn2-C6_fun-type_DNA-bd_sf"/>
</dbReference>
<organism evidence="4 5">
    <name type="scientific">Cryptococcus amylolentus CBS 6273</name>
    <dbReference type="NCBI Taxonomy" id="1296118"/>
    <lineage>
        <taxon>Eukaryota</taxon>
        <taxon>Fungi</taxon>
        <taxon>Dikarya</taxon>
        <taxon>Basidiomycota</taxon>
        <taxon>Agaricomycotina</taxon>
        <taxon>Tremellomycetes</taxon>
        <taxon>Tremellales</taxon>
        <taxon>Cryptococcaceae</taxon>
        <taxon>Cryptococcus</taxon>
    </lineage>
</organism>
<proteinExistence type="predicted"/>
<dbReference type="PANTHER" id="PTHR31668">
    <property type="entry name" value="GLUCOSE TRANSPORT TRANSCRIPTION REGULATOR RGT1-RELATED-RELATED"/>
    <property type="match status" value="1"/>
</dbReference>
<protein>
    <recommendedName>
        <fullName evidence="3">Zn(2)-C6 fungal-type domain-containing protein</fullName>
    </recommendedName>
</protein>
<dbReference type="GO" id="GO:0008270">
    <property type="term" value="F:zinc ion binding"/>
    <property type="evidence" value="ECO:0007669"/>
    <property type="project" value="InterPro"/>
</dbReference>
<dbReference type="AlphaFoldDB" id="A0A1E3K923"/>
<feature type="compositionally biased region" description="Polar residues" evidence="2">
    <location>
        <begin position="500"/>
        <end position="509"/>
    </location>
</feature>
<dbReference type="CDD" id="cd00067">
    <property type="entry name" value="GAL4"/>
    <property type="match status" value="2"/>
</dbReference>
<feature type="compositionally biased region" description="Polar residues" evidence="2">
    <location>
        <begin position="180"/>
        <end position="198"/>
    </location>
</feature>
<comment type="caution">
    <text evidence="4">The sequence shown here is derived from an EMBL/GenBank/DDBJ whole genome shotgun (WGS) entry which is preliminary data.</text>
</comment>
<feature type="domain" description="Zn(2)-C6 fungal-type" evidence="3">
    <location>
        <begin position="431"/>
        <end position="462"/>
    </location>
</feature>
<evidence type="ECO:0000313" key="4">
    <source>
        <dbReference type="EMBL" id="ODO09678.1"/>
    </source>
</evidence>